<feature type="transmembrane region" description="Helical" evidence="1">
    <location>
        <begin position="330"/>
        <end position="353"/>
    </location>
</feature>
<organism evidence="2 3">
    <name type="scientific">Phytohabitans aurantiacus</name>
    <dbReference type="NCBI Taxonomy" id="3016789"/>
    <lineage>
        <taxon>Bacteria</taxon>
        <taxon>Bacillati</taxon>
        <taxon>Actinomycetota</taxon>
        <taxon>Actinomycetes</taxon>
        <taxon>Micromonosporales</taxon>
        <taxon>Micromonosporaceae</taxon>
    </lineage>
</organism>
<dbReference type="RefSeq" id="WP_281902498.1">
    <property type="nucleotide sequence ID" value="NZ_BSDI01000045.1"/>
</dbReference>
<feature type="transmembrane region" description="Helical" evidence="1">
    <location>
        <begin position="250"/>
        <end position="274"/>
    </location>
</feature>
<dbReference type="Proteomes" id="UP001144280">
    <property type="component" value="Unassembled WGS sequence"/>
</dbReference>
<comment type="caution">
    <text evidence="2">The sequence shown here is derived from an EMBL/GenBank/DDBJ whole genome shotgun (WGS) entry which is preliminary data.</text>
</comment>
<proteinExistence type="predicted"/>
<protein>
    <recommendedName>
        <fullName evidence="4">DUF4436 domain-containing protein</fullName>
    </recommendedName>
</protein>
<keyword evidence="1" id="KW-0472">Membrane</keyword>
<evidence type="ECO:0000256" key="1">
    <source>
        <dbReference type="SAM" id="Phobius"/>
    </source>
</evidence>
<evidence type="ECO:0008006" key="4">
    <source>
        <dbReference type="Google" id="ProtNLM"/>
    </source>
</evidence>
<keyword evidence="1" id="KW-0812">Transmembrane</keyword>
<reference evidence="2" key="1">
    <citation type="submission" date="2022-12" db="EMBL/GenBank/DDBJ databases">
        <title>New Phytohabitans aurantiacus sp. RD004123 nov., an actinomycete isolated from soil.</title>
        <authorList>
            <person name="Triningsih D.W."/>
            <person name="Harunari E."/>
            <person name="Igarashi Y."/>
        </authorList>
    </citation>
    <scope>NUCLEOTIDE SEQUENCE</scope>
    <source>
        <strain evidence="2">RD004123</strain>
    </source>
</reference>
<accession>A0ABQ5R4I7</accession>
<dbReference type="EMBL" id="BSDI01000045">
    <property type="protein sequence ID" value="GLI01451.1"/>
    <property type="molecule type" value="Genomic_DNA"/>
</dbReference>
<keyword evidence="1" id="KW-1133">Transmembrane helix</keyword>
<sequence length="366" mass="39618">MPVTSDPLARRYRRLLVCYPRAYRRERGEELVATLLEAAPPTRVRPTARETTNLIGHGLRARLGRPTSRTVVVWAALAAVVCGLFTASLATRLAWETSRPMPDRAEAAAILADVLPGHEVDGIYVPSGLFEMYGEPLSLNHVDLLMFGEGNEYALSATTASRNGPPPVPVEQAAAVAQQRLRDGGWTVYPVTHNDMYSCAGPPCDPTAIPRDTQLFAKRGDTVLEVNLYPQQYADSTYLAVSLSRATPAAVAPAAIAAGLFGAVAGWLLFGWASRRTQAPHPARRAVNVLFGVTMVLWWSPIAFTAPFAVPHHLDAPHPLPHPLWEWLGQPIFSLFLFTGCATALLGLSLAALPSRKAQPRRVAAA</sequence>
<name>A0ABQ5R4I7_9ACTN</name>
<gene>
    <name evidence="2" type="ORF">Pa4123_67270</name>
</gene>
<evidence type="ECO:0000313" key="3">
    <source>
        <dbReference type="Proteomes" id="UP001144280"/>
    </source>
</evidence>
<keyword evidence="3" id="KW-1185">Reference proteome</keyword>
<evidence type="ECO:0000313" key="2">
    <source>
        <dbReference type="EMBL" id="GLI01451.1"/>
    </source>
</evidence>
<feature type="transmembrane region" description="Helical" evidence="1">
    <location>
        <begin position="71"/>
        <end position="95"/>
    </location>
</feature>
<feature type="transmembrane region" description="Helical" evidence="1">
    <location>
        <begin position="286"/>
        <end position="310"/>
    </location>
</feature>